<feature type="domain" description="GCVT N-terminal" evidence="2">
    <location>
        <begin position="2"/>
        <end position="170"/>
    </location>
</feature>
<dbReference type="GO" id="GO:0005739">
    <property type="term" value="C:mitochondrion"/>
    <property type="evidence" value="ECO:0007669"/>
    <property type="project" value="TreeGrafter"/>
</dbReference>
<dbReference type="Proteomes" id="UP000601435">
    <property type="component" value="Unassembled WGS sequence"/>
</dbReference>
<dbReference type="Gene3D" id="3.30.70.1520">
    <property type="entry name" value="Heterotetrameric sarcosine oxidase"/>
    <property type="match status" value="1"/>
</dbReference>
<dbReference type="SUPFAM" id="SSF103025">
    <property type="entry name" value="Folate-binding domain"/>
    <property type="match status" value="2"/>
</dbReference>
<gene>
    <name evidence="4" type="primary">soxA</name>
    <name evidence="4" type="ORF">SNEC2469_LOCUS29652</name>
</gene>
<keyword evidence="5" id="KW-1185">Reference proteome</keyword>
<dbReference type="InterPro" id="IPR027266">
    <property type="entry name" value="TrmE/GcvT-like"/>
</dbReference>
<dbReference type="InterPro" id="IPR028896">
    <property type="entry name" value="GcvT/YgfZ/DmdA"/>
</dbReference>
<feature type="domain" description="Aminomethyltransferase C-terminal" evidence="3">
    <location>
        <begin position="249"/>
        <end position="333"/>
    </location>
</feature>
<dbReference type="AlphaFoldDB" id="A0A813B8N3"/>
<dbReference type="PANTHER" id="PTHR43757:SF2">
    <property type="entry name" value="AMINOMETHYLTRANSFERASE, MITOCHONDRIAL"/>
    <property type="match status" value="1"/>
</dbReference>
<dbReference type="InterPro" id="IPR006222">
    <property type="entry name" value="GCVT_N"/>
</dbReference>
<dbReference type="Pfam" id="PF08669">
    <property type="entry name" value="GCV_T_C"/>
    <property type="match status" value="1"/>
</dbReference>
<evidence type="ECO:0000256" key="1">
    <source>
        <dbReference type="ARBA" id="ARBA00008609"/>
    </source>
</evidence>
<reference evidence="4" key="1">
    <citation type="submission" date="2021-02" db="EMBL/GenBank/DDBJ databases">
        <authorList>
            <person name="Dougan E. K."/>
            <person name="Rhodes N."/>
            <person name="Thang M."/>
            <person name="Chan C."/>
        </authorList>
    </citation>
    <scope>NUCLEOTIDE SEQUENCE</scope>
</reference>
<organism evidence="4 5">
    <name type="scientific">Symbiodinium necroappetens</name>
    <dbReference type="NCBI Taxonomy" id="1628268"/>
    <lineage>
        <taxon>Eukaryota</taxon>
        <taxon>Sar</taxon>
        <taxon>Alveolata</taxon>
        <taxon>Dinophyceae</taxon>
        <taxon>Suessiales</taxon>
        <taxon>Symbiodiniaceae</taxon>
        <taxon>Symbiodinium</taxon>
    </lineage>
</organism>
<dbReference type="Gene3D" id="3.75.10.10">
    <property type="entry name" value="L-arginine/glycine Amidinotransferase, Chain A"/>
    <property type="match status" value="1"/>
</dbReference>
<comment type="similarity">
    <text evidence="1">Belongs to the GcvT family.</text>
</comment>
<name>A0A813B8N3_9DINO</name>
<dbReference type="SUPFAM" id="SSF101790">
    <property type="entry name" value="Aminomethyltransferase beta-barrel domain"/>
    <property type="match status" value="1"/>
</dbReference>
<dbReference type="SUPFAM" id="SSF55909">
    <property type="entry name" value="Pentein"/>
    <property type="match status" value="1"/>
</dbReference>
<dbReference type="Gene3D" id="3.30.1360.120">
    <property type="entry name" value="Probable tRNA modification gtpase trme, domain 1"/>
    <property type="match status" value="3"/>
</dbReference>
<dbReference type="OrthoDB" id="191995at2759"/>
<dbReference type="Pfam" id="PF04268">
    <property type="entry name" value="SoxG"/>
    <property type="match status" value="1"/>
</dbReference>
<dbReference type="InterPro" id="IPR007375">
    <property type="entry name" value="SoxG"/>
</dbReference>
<protein>
    <submittedName>
        <fullName evidence="4">SoxA protein</fullName>
    </submittedName>
</protein>
<sequence length="642" mass="68562">MRPSHYPRGGEDWFAAMCREVETVRGRAGICDVSTLGKIDIQGPDAVALLNRVYSNGWKTLPVGKARYGLMLREDGFVFDDGTTSRLGEQHYLMTTTTANAGPVLAHLEFCLQALWPELDVQVASVTDQWAQVALAGPQARRVLERVVDDLDLSNAAFPFLAVAETTVLGGELADALLRYGAEVGLVPYGGEALSTLRIEKGHPAGGELDGRTTAQDLGMGKLLSGKKDYIGRAMSRRPALEADDRPVLVGIRPTSAETPLRAGAHLLTPGDSPSVEADQGWISSSCYSPILGSYLGLAFLKHGRDRLGEEVTVYDPLREGLFRARICAPVFVAAPQAGSQAGSQAGPQSARRLGPLAGIALPERRPAEGQVGIHLTVPPAPSLVSLEAGRGQAAALGARIAARFGAMPAPGQSRGENPRVLHTAPDTLLVLAEGHGEGALAAELRDLVGDTAALLDLSHGRSLIRLGGPEARALLACGTAVDLAPERFAPGACAATQLGPIAVTLHLRSAAPAFDLLVARGFAESLWDWVLGRARRFGYEGIARLFEREAKRRMTQTWRVDSETGRLREVLLCRPDHYAWQPTNAIARETLAAGPARPEQSALEAQYDGLVRALEAAGVVCHYTVPEPHLPYQVYTRDSSQ</sequence>
<dbReference type="InterPro" id="IPR013977">
    <property type="entry name" value="GcvT_C"/>
</dbReference>
<comment type="caution">
    <text evidence="4">The sequence shown here is derived from an EMBL/GenBank/DDBJ whole genome shotgun (WGS) entry which is preliminary data.</text>
</comment>
<accession>A0A813B8N3</accession>
<dbReference type="EMBL" id="CAJNJA010067193">
    <property type="protein sequence ID" value="CAE7891742.1"/>
    <property type="molecule type" value="Genomic_DNA"/>
</dbReference>
<feature type="non-terminal residue" evidence="4">
    <location>
        <position position="642"/>
    </location>
</feature>
<proteinExistence type="inferred from homology"/>
<evidence type="ECO:0000259" key="3">
    <source>
        <dbReference type="Pfam" id="PF08669"/>
    </source>
</evidence>
<dbReference type="InterPro" id="IPR029043">
    <property type="entry name" value="GcvT/YgfZ_C"/>
</dbReference>
<dbReference type="Pfam" id="PF01571">
    <property type="entry name" value="GCV_T"/>
    <property type="match status" value="1"/>
</dbReference>
<dbReference type="PANTHER" id="PTHR43757">
    <property type="entry name" value="AMINOMETHYLTRANSFERASE"/>
    <property type="match status" value="1"/>
</dbReference>
<evidence type="ECO:0000313" key="5">
    <source>
        <dbReference type="Proteomes" id="UP000601435"/>
    </source>
</evidence>
<evidence type="ECO:0000259" key="2">
    <source>
        <dbReference type="Pfam" id="PF01571"/>
    </source>
</evidence>
<evidence type="ECO:0000313" key="4">
    <source>
        <dbReference type="EMBL" id="CAE7891742.1"/>
    </source>
</evidence>